<sequence>MGHGAAKNILAAGYPLTILGHRNRQPVDDLVGRGATEAANGTELGAASDVVFFCLPTADNVEAALFGPDGIAAALRPGAIVVDSTTADPAMTRRTGARLAEMGIRMLDAPLGRSPNEAEAGTLSTYVGGDVADLEEVRPILDTYADTIVHTGPLGDGMACKLINNFISIGTSALISEAVATAARLGLDLEKLHEVISAGGANSPMFQIIMEWVLRGDDSRLKGPVRIAAKDLRTYARLAETVGATAFIANACGQTYSLVEARGHAERYMPVMPGLIAELGNFKIRDID</sequence>
<protein>
    <recommendedName>
        <fullName evidence="8">3-hydroxyisobutyrate dehydrogenase</fullName>
    </recommendedName>
</protein>
<dbReference type="Pfam" id="PF14833">
    <property type="entry name" value="NAD_binding_11"/>
    <property type="match status" value="1"/>
</dbReference>
<dbReference type="InterPro" id="IPR013328">
    <property type="entry name" value="6PGD_dom2"/>
</dbReference>
<dbReference type="Pfam" id="PF03446">
    <property type="entry name" value="NAD_binding_2"/>
    <property type="match status" value="1"/>
</dbReference>
<dbReference type="InterPro" id="IPR036291">
    <property type="entry name" value="NAD(P)-bd_dom_sf"/>
</dbReference>
<dbReference type="PANTHER" id="PTHR43060">
    <property type="entry name" value="3-HYDROXYISOBUTYRATE DEHYDROGENASE-LIKE 1, MITOCHONDRIAL-RELATED"/>
    <property type="match status" value="1"/>
</dbReference>
<dbReference type="InterPro" id="IPR015815">
    <property type="entry name" value="HIBADH-related"/>
</dbReference>
<dbReference type="AlphaFoldDB" id="A0A1G6BMA8"/>
<evidence type="ECO:0008006" key="8">
    <source>
        <dbReference type="Google" id="ProtNLM"/>
    </source>
</evidence>
<reference evidence="6 7" key="1">
    <citation type="submission" date="2016-10" db="EMBL/GenBank/DDBJ databases">
        <authorList>
            <person name="de Groot N.N."/>
        </authorList>
    </citation>
    <scope>NUCLEOTIDE SEQUENCE [LARGE SCALE GENOMIC DNA]</scope>
    <source>
        <strain evidence="6 7">ATCC 35022</strain>
    </source>
</reference>
<dbReference type="EMBL" id="FMXQ01000003">
    <property type="protein sequence ID" value="SDB21743.1"/>
    <property type="molecule type" value="Genomic_DNA"/>
</dbReference>
<proteinExistence type="predicted"/>
<evidence type="ECO:0000256" key="1">
    <source>
        <dbReference type="ARBA" id="ARBA00023002"/>
    </source>
</evidence>
<keyword evidence="2" id="KW-0520">NAD</keyword>
<dbReference type="InterPro" id="IPR006115">
    <property type="entry name" value="6PGDH_NADP-bd"/>
</dbReference>
<evidence type="ECO:0000259" key="5">
    <source>
        <dbReference type="Pfam" id="PF14833"/>
    </source>
</evidence>
<evidence type="ECO:0000259" key="4">
    <source>
        <dbReference type="Pfam" id="PF03446"/>
    </source>
</evidence>
<feature type="active site" evidence="3">
    <location>
        <position position="161"/>
    </location>
</feature>
<accession>A0A1G6BMA8</accession>
<dbReference type="GO" id="GO:0050661">
    <property type="term" value="F:NADP binding"/>
    <property type="evidence" value="ECO:0007669"/>
    <property type="project" value="InterPro"/>
</dbReference>
<dbReference type="GO" id="GO:0016491">
    <property type="term" value="F:oxidoreductase activity"/>
    <property type="evidence" value="ECO:0007669"/>
    <property type="project" value="UniProtKB-KW"/>
</dbReference>
<dbReference type="SUPFAM" id="SSF48179">
    <property type="entry name" value="6-phosphogluconate dehydrogenase C-terminal domain-like"/>
    <property type="match status" value="1"/>
</dbReference>
<gene>
    <name evidence="6" type="ORF">SAMN02982931_01623</name>
</gene>
<dbReference type="Proteomes" id="UP000199071">
    <property type="component" value="Unassembled WGS sequence"/>
</dbReference>
<evidence type="ECO:0000256" key="3">
    <source>
        <dbReference type="PIRSR" id="PIRSR000103-1"/>
    </source>
</evidence>
<evidence type="ECO:0000313" key="6">
    <source>
        <dbReference type="EMBL" id="SDB21743.1"/>
    </source>
</evidence>
<dbReference type="SUPFAM" id="SSF51735">
    <property type="entry name" value="NAD(P)-binding Rossmann-fold domains"/>
    <property type="match status" value="1"/>
</dbReference>
<dbReference type="GO" id="GO:0051287">
    <property type="term" value="F:NAD binding"/>
    <property type="evidence" value="ECO:0007669"/>
    <property type="project" value="InterPro"/>
</dbReference>
<dbReference type="InterPro" id="IPR008927">
    <property type="entry name" value="6-PGluconate_DH-like_C_sf"/>
</dbReference>
<dbReference type="Gene3D" id="3.40.50.720">
    <property type="entry name" value="NAD(P)-binding Rossmann-like Domain"/>
    <property type="match status" value="1"/>
</dbReference>
<evidence type="ECO:0000256" key="2">
    <source>
        <dbReference type="ARBA" id="ARBA00023027"/>
    </source>
</evidence>
<evidence type="ECO:0000313" key="7">
    <source>
        <dbReference type="Proteomes" id="UP000199071"/>
    </source>
</evidence>
<dbReference type="PIRSF" id="PIRSF000103">
    <property type="entry name" value="HIBADH"/>
    <property type="match status" value="1"/>
</dbReference>
<name>A0A1G6BMA8_9HYPH</name>
<keyword evidence="1" id="KW-0560">Oxidoreductase</keyword>
<dbReference type="InterPro" id="IPR029154">
    <property type="entry name" value="HIBADH-like_NADP-bd"/>
</dbReference>
<dbReference type="Gene3D" id="1.10.1040.10">
    <property type="entry name" value="N-(1-d-carboxylethyl)-l-norvaline Dehydrogenase, domain 2"/>
    <property type="match status" value="1"/>
</dbReference>
<feature type="domain" description="3-hydroxyisobutyrate dehydrogenase-like NAD-binding" evidence="5">
    <location>
        <begin position="155"/>
        <end position="266"/>
    </location>
</feature>
<keyword evidence="7" id="KW-1185">Reference proteome</keyword>
<dbReference type="PANTHER" id="PTHR43060:SF15">
    <property type="entry name" value="3-HYDROXYISOBUTYRATE DEHYDROGENASE-LIKE 1, MITOCHONDRIAL-RELATED"/>
    <property type="match status" value="1"/>
</dbReference>
<dbReference type="STRING" id="665467.SAMN02982931_01623"/>
<feature type="domain" description="6-phosphogluconate dehydrogenase NADP-binding" evidence="4">
    <location>
        <begin position="1"/>
        <end position="152"/>
    </location>
</feature>
<organism evidence="6 7">
    <name type="scientific">Bauldia litoralis</name>
    <dbReference type="NCBI Taxonomy" id="665467"/>
    <lineage>
        <taxon>Bacteria</taxon>
        <taxon>Pseudomonadati</taxon>
        <taxon>Pseudomonadota</taxon>
        <taxon>Alphaproteobacteria</taxon>
        <taxon>Hyphomicrobiales</taxon>
        <taxon>Kaistiaceae</taxon>
        <taxon>Bauldia</taxon>
    </lineage>
</organism>